<dbReference type="PANTHER" id="PTHR43132:SF2">
    <property type="entry name" value="ARSENICAL RESISTANCE OPERON REPRESSOR ARSR-RELATED"/>
    <property type="match status" value="1"/>
</dbReference>
<dbReference type="InterPro" id="IPR036390">
    <property type="entry name" value="WH_DNA-bd_sf"/>
</dbReference>
<dbReference type="PANTHER" id="PTHR43132">
    <property type="entry name" value="ARSENICAL RESISTANCE OPERON REPRESSOR ARSR-RELATED"/>
    <property type="match status" value="1"/>
</dbReference>
<dbReference type="InterPro" id="IPR051011">
    <property type="entry name" value="Metal_resp_trans_reg"/>
</dbReference>
<evidence type="ECO:0000256" key="2">
    <source>
        <dbReference type="ARBA" id="ARBA00023125"/>
    </source>
</evidence>
<dbReference type="Pfam" id="PF12840">
    <property type="entry name" value="HTH_20"/>
    <property type="match status" value="1"/>
</dbReference>
<dbReference type="CDD" id="cd00090">
    <property type="entry name" value="HTH_ARSR"/>
    <property type="match status" value="1"/>
</dbReference>
<reference evidence="5" key="1">
    <citation type="submission" date="2022-06" db="EMBL/GenBank/DDBJ databases">
        <title>Aeoliella straminimaris, a novel planctomycete from sediments.</title>
        <authorList>
            <person name="Vitorino I.R."/>
            <person name="Lage O.M."/>
        </authorList>
    </citation>
    <scope>NUCLEOTIDE SEQUENCE</scope>
    <source>
        <strain evidence="5">ICT_H6.2</strain>
    </source>
</reference>
<dbReference type="SMART" id="SM00418">
    <property type="entry name" value="HTH_ARSR"/>
    <property type="match status" value="1"/>
</dbReference>
<sequence length="101" mass="11565">MAKQVPRKLTPLETLEDAAECLKTVAHPYRLRIIQMLLAGDYMVSELAEACDIQPHMASEHLRLMQRAGLLASRRDGRKIFYSVAEPHLEDIIRCIEARYS</sequence>
<dbReference type="PROSITE" id="PS50987">
    <property type="entry name" value="HTH_ARSR_2"/>
    <property type="match status" value="1"/>
</dbReference>
<dbReference type="Proteomes" id="UP001155241">
    <property type="component" value="Unassembled WGS sequence"/>
</dbReference>
<comment type="caution">
    <text evidence="5">The sequence shown here is derived from an EMBL/GenBank/DDBJ whole genome shotgun (WGS) entry which is preliminary data.</text>
</comment>
<evidence type="ECO:0000256" key="3">
    <source>
        <dbReference type="ARBA" id="ARBA00023163"/>
    </source>
</evidence>
<dbReference type="GO" id="GO:0003700">
    <property type="term" value="F:DNA-binding transcription factor activity"/>
    <property type="evidence" value="ECO:0007669"/>
    <property type="project" value="InterPro"/>
</dbReference>
<evidence type="ECO:0000256" key="1">
    <source>
        <dbReference type="ARBA" id="ARBA00023015"/>
    </source>
</evidence>
<keyword evidence="2" id="KW-0238">DNA-binding</keyword>
<evidence type="ECO:0000313" key="5">
    <source>
        <dbReference type="EMBL" id="MCO6046631.1"/>
    </source>
</evidence>
<dbReference type="SUPFAM" id="SSF46785">
    <property type="entry name" value="Winged helix' DNA-binding domain"/>
    <property type="match status" value="1"/>
</dbReference>
<dbReference type="NCBIfam" id="NF033788">
    <property type="entry name" value="HTH_metalloreg"/>
    <property type="match status" value="1"/>
</dbReference>
<dbReference type="EMBL" id="JAMXLR010000076">
    <property type="protein sequence ID" value="MCO6046631.1"/>
    <property type="molecule type" value="Genomic_DNA"/>
</dbReference>
<dbReference type="AlphaFoldDB" id="A0A9X2JI96"/>
<proteinExistence type="predicted"/>
<evidence type="ECO:0000259" key="4">
    <source>
        <dbReference type="PROSITE" id="PS50987"/>
    </source>
</evidence>
<gene>
    <name evidence="5" type="ORF">NG895_22260</name>
</gene>
<dbReference type="RefSeq" id="WP_252854744.1">
    <property type="nucleotide sequence ID" value="NZ_JAMXLR010000076.1"/>
</dbReference>
<protein>
    <submittedName>
        <fullName evidence="5">Metalloregulator ArsR/SmtB family transcription factor</fullName>
    </submittedName>
</protein>
<dbReference type="GO" id="GO:0003677">
    <property type="term" value="F:DNA binding"/>
    <property type="evidence" value="ECO:0007669"/>
    <property type="project" value="UniProtKB-KW"/>
</dbReference>
<keyword evidence="6" id="KW-1185">Reference proteome</keyword>
<dbReference type="Gene3D" id="1.10.10.10">
    <property type="entry name" value="Winged helix-like DNA-binding domain superfamily/Winged helix DNA-binding domain"/>
    <property type="match status" value="1"/>
</dbReference>
<name>A0A9X2JI96_9BACT</name>
<organism evidence="5 6">
    <name type="scientific">Aeoliella straminimaris</name>
    <dbReference type="NCBI Taxonomy" id="2954799"/>
    <lineage>
        <taxon>Bacteria</taxon>
        <taxon>Pseudomonadati</taxon>
        <taxon>Planctomycetota</taxon>
        <taxon>Planctomycetia</taxon>
        <taxon>Pirellulales</taxon>
        <taxon>Lacipirellulaceae</taxon>
        <taxon>Aeoliella</taxon>
    </lineage>
</organism>
<dbReference type="InterPro" id="IPR036388">
    <property type="entry name" value="WH-like_DNA-bd_sf"/>
</dbReference>
<keyword evidence="1" id="KW-0805">Transcription regulation</keyword>
<feature type="domain" description="HTH arsR-type" evidence="4">
    <location>
        <begin position="10"/>
        <end position="101"/>
    </location>
</feature>
<keyword evidence="3" id="KW-0804">Transcription</keyword>
<accession>A0A9X2JI96</accession>
<dbReference type="PRINTS" id="PR00778">
    <property type="entry name" value="HTHARSR"/>
</dbReference>
<dbReference type="InterPro" id="IPR001845">
    <property type="entry name" value="HTH_ArsR_DNA-bd_dom"/>
</dbReference>
<evidence type="ECO:0000313" key="6">
    <source>
        <dbReference type="Proteomes" id="UP001155241"/>
    </source>
</evidence>
<dbReference type="InterPro" id="IPR011991">
    <property type="entry name" value="ArsR-like_HTH"/>
</dbReference>